<protein>
    <submittedName>
        <fullName evidence="2">Uncharacterized protein</fullName>
    </submittedName>
</protein>
<sequence length="133" mass="13035">MQGGPYVLGAAAGPACGAGEWGGCCVLAPYARAGRPPPVPGGAAAGARPLVVVWARGGPRRAPRVAAAHRARRPPLGTPGRGTPGAGGAARLARGAGGVRPVPVPGLRAGPTNPLPRPFNPAHFVSDPSQNVA</sequence>
<gene>
    <name evidence="2" type="ORF">GCM10009544_09710</name>
</gene>
<feature type="region of interest" description="Disordered" evidence="1">
    <location>
        <begin position="61"/>
        <end position="133"/>
    </location>
</feature>
<evidence type="ECO:0000313" key="2">
    <source>
        <dbReference type="EMBL" id="GAA0448958.1"/>
    </source>
</evidence>
<dbReference type="EMBL" id="BAAAHB010000005">
    <property type="protein sequence ID" value="GAA0448958.1"/>
    <property type="molecule type" value="Genomic_DNA"/>
</dbReference>
<organism evidence="2 3">
    <name type="scientific">Streptomyces stramineus</name>
    <dbReference type="NCBI Taxonomy" id="173861"/>
    <lineage>
        <taxon>Bacteria</taxon>
        <taxon>Bacillati</taxon>
        <taxon>Actinomycetota</taxon>
        <taxon>Actinomycetes</taxon>
        <taxon>Kitasatosporales</taxon>
        <taxon>Streptomycetaceae</taxon>
        <taxon>Streptomyces</taxon>
    </lineage>
</organism>
<evidence type="ECO:0000256" key="1">
    <source>
        <dbReference type="SAM" id="MobiDB-lite"/>
    </source>
</evidence>
<proteinExistence type="predicted"/>
<feature type="compositionally biased region" description="Gly residues" evidence="1">
    <location>
        <begin position="79"/>
        <end position="88"/>
    </location>
</feature>
<reference evidence="2 3" key="1">
    <citation type="journal article" date="2019" name="Int. J. Syst. Evol. Microbiol.">
        <title>The Global Catalogue of Microorganisms (GCM) 10K type strain sequencing project: providing services to taxonomists for standard genome sequencing and annotation.</title>
        <authorList>
            <consortium name="The Broad Institute Genomics Platform"/>
            <consortium name="The Broad Institute Genome Sequencing Center for Infectious Disease"/>
            <person name="Wu L."/>
            <person name="Ma J."/>
        </authorList>
    </citation>
    <scope>NUCLEOTIDE SEQUENCE [LARGE SCALE GENOMIC DNA]</scope>
    <source>
        <strain evidence="2 3">JCM 10649</strain>
    </source>
</reference>
<name>A0ABN0ZII7_9ACTN</name>
<feature type="compositionally biased region" description="Low complexity" evidence="1">
    <location>
        <begin position="89"/>
        <end position="111"/>
    </location>
</feature>
<keyword evidence="3" id="KW-1185">Reference proteome</keyword>
<comment type="caution">
    <text evidence="2">The sequence shown here is derived from an EMBL/GenBank/DDBJ whole genome shotgun (WGS) entry which is preliminary data.</text>
</comment>
<accession>A0ABN0ZII7</accession>
<evidence type="ECO:0000313" key="3">
    <source>
        <dbReference type="Proteomes" id="UP001499895"/>
    </source>
</evidence>
<feature type="compositionally biased region" description="Basic residues" evidence="1">
    <location>
        <begin position="61"/>
        <end position="73"/>
    </location>
</feature>
<dbReference type="Proteomes" id="UP001499895">
    <property type="component" value="Unassembled WGS sequence"/>
</dbReference>